<dbReference type="GeneID" id="27345405"/>
<dbReference type="Proteomes" id="UP000054466">
    <property type="component" value="Unassembled WGS sequence"/>
</dbReference>
<organism evidence="1 2">
    <name type="scientific">Cladophialophora immunda</name>
    <dbReference type="NCBI Taxonomy" id="569365"/>
    <lineage>
        <taxon>Eukaryota</taxon>
        <taxon>Fungi</taxon>
        <taxon>Dikarya</taxon>
        <taxon>Ascomycota</taxon>
        <taxon>Pezizomycotina</taxon>
        <taxon>Eurotiomycetes</taxon>
        <taxon>Chaetothyriomycetidae</taxon>
        <taxon>Chaetothyriales</taxon>
        <taxon>Herpotrichiellaceae</taxon>
        <taxon>Cladophialophora</taxon>
    </lineage>
</organism>
<protein>
    <submittedName>
        <fullName evidence="1">Uncharacterized protein</fullName>
    </submittedName>
</protein>
<evidence type="ECO:0000313" key="1">
    <source>
        <dbReference type="EMBL" id="KIW30469.1"/>
    </source>
</evidence>
<sequence length="107" mass="11863">MAAITESELGTWAFQICETPKTGNPGAKLWGPSQTQDSAYATQYAPQGSLGRAPSCTTTAQNSLVITQAKWRNAQVRKRKWTLERSRLAAEYGDMQKPQRTFPSRSL</sequence>
<dbReference type="RefSeq" id="XP_016250685.1">
    <property type="nucleotide sequence ID" value="XM_016393166.1"/>
</dbReference>
<proteinExistence type="predicted"/>
<dbReference type="HOGENOM" id="CLU_2209752_0_0_1"/>
<dbReference type="VEuPathDB" id="FungiDB:PV07_06211"/>
<gene>
    <name evidence="1" type="ORF">PV07_06211</name>
</gene>
<evidence type="ECO:0000313" key="2">
    <source>
        <dbReference type="Proteomes" id="UP000054466"/>
    </source>
</evidence>
<accession>A0A0D2D462</accession>
<keyword evidence="2" id="KW-1185">Reference proteome</keyword>
<dbReference type="EMBL" id="KN847042">
    <property type="protein sequence ID" value="KIW30469.1"/>
    <property type="molecule type" value="Genomic_DNA"/>
</dbReference>
<name>A0A0D2D462_9EURO</name>
<dbReference type="AlphaFoldDB" id="A0A0D2D462"/>
<reference evidence="1 2" key="1">
    <citation type="submission" date="2015-01" db="EMBL/GenBank/DDBJ databases">
        <title>The Genome Sequence of Cladophialophora immunda CBS83496.</title>
        <authorList>
            <consortium name="The Broad Institute Genomics Platform"/>
            <person name="Cuomo C."/>
            <person name="de Hoog S."/>
            <person name="Gorbushina A."/>
            <person name="Stielow B."/>
            <person name="Teixiera M."/>
            <person name="Abouelleil A."/>
            <person name="Chapman S.B."/>
            <person name="Priest M."/>
            <person name="Young S.K."/>
            <person name="Wortman J."/>
            <person name="Nusbaum C."/>
            <person name="Birren B."/>
        </authorList>
    </citation>
    <scope>NUCLEOTIDE SEQUENCE [LARGE SCALE GENOMIC DNA]</scope>
    <source>
        <strain evidence="1 2">CBS 83496</strain>
    </source>
</reference>
<dbReference type="OrthoDB" id="10531456at2759"/>